<evidence type="ECO:0000256" key="7">
    <source>
        <dbReference type="ARBA" id="ARBA00022801"/>
    </source>
</evidence>
<dbReference type="GO" id="GO:0016787">
    <property type="term" value="F:hydrolase activity"/>
    <property type="evidence" value="ECO:0007669"/>
    <property type="project" value="UniProtKB-KW"/>
</dbReference>
<dbReference type="InterPro" id="IPR002214">
    <property type="entry name" value="Hanta_nucleocap"/>
</dbReference>
<evidence type="ECO:0000256" key="15">
    <source>
        <dbReference type="ARBA" id="ARBA00033344"/>
    </source>
</evidence>
<dbReference type="GO" id="GO:0044220">
    <property type="term" value="C:host cell perinuclear region of cytoplasm"/>
    <property type="evidence" value="ECO:0007669"/>
    <property type="project" value="UniProtKB-SubCell"/>
</dbReference>
<dbReference type="GO" id="GO:0003723">
    <property type="term" value="F:RNA binding"/>
    <property type="evidence" value="ECO:0007669"/>
    <property type="project" value="UniProtKB-KW"/>
</dbReference>
<comment type="similarity">
    <text evidence="3">Belongs to the hantavirus nucleocapsid protein family.</text>
</comment>
<evidence type="ECO:0000256" key="13">
    <source>
        <dbReference type="ARBA" id="ARBA00023186"/>
    </source>
</evidence>
<evidence type="ECO:0000256" key="6">
    <source>
        <dbReference type="ARBA" id="ARBA00022759"/>
    </source>
</evidence>
<protein>
    <recommendedName>
        <fullName evidence="4">Nucleoprotein</fullName>
    </recommendedName>
    <alternativeName>
        <fullName evidence="15">Nucleocapsid protein</fullName>
    </alternativeName>
</protein>
<dbReference type="Gene3D" id="1.20.58.90">
    <property type="match status" value="1"/>
</dbReference>
<evidence type="ECO:0000256" key="8">
    <source>
        <dbReference type="ARBA" id="ARBA00022812"/>
    </source>
</evidence>
<evidence type="ECO:0000256" key="17">
    <source>
        <dbReference type="SAM" id="MobiDB-lite"/>
    </source>
</evidence>
<keyword evidence="8" id="KW-1040">Host Golgi apparatus</keyword>
<organism evidence="18">
    <name type="scientific">Asama virus</name>
    <dbReference type="NCBI Taxonomy" id="564878"/>
    <lineage>
        <taxon>Viruses</taxon>
        <taxon>Riboviria</taxon>
        <taxon>Orthornavirae</taxon>
        <taxon>Negarnaviricota</taxon>
        <taxon>Polyploviricotina</taxon>
        <taxon>Bunyaviricetes</taxon>
        <taxon>Elliovirales</taxon>
        <taxon>Hantaviridae</taxon>
        <taxon>Mammantavirinae</taxon>
        <taxon>Orthohantavirus</taxon>
        <taxon>Orthohantavirus asamaense</taxon>
    </lineage>
</organism>
<keyword evidence="12 18" id="KW-0543">Viral nucleoprotein</keyword>
<dbReference type="OrthoDB" id="2640at10239"/>
<dbReference type="EMBL" id="EU929071">
    <property type="protein sequence ID" value="ACI28510.1"/>
    <property type="molecule type" value="Viral_cRNA"/>
</dbReference>
<dbReference type="Proteomes" id="UP000243436">
    <property type="component" value="Genome"/>
</dbReference>
<evidence type="ECO:0000256" key="2">
    <source>
        <dbReference type="ARBA" id="ARBA00004407"/>
    </source>
</evidence>
<evidence type="ECO:0000256" key="10">
    <source>
        <dbReference type="ARBA" id="ARBA00022884"/>
    </source>
</evidence>
<keyword evidence="21" id="KW-1185">Reference proteome</keyword>
<dbReference type="GO" id="GO:0019013">
    <property type="term" value="C:viral nucleocapsid"/>
    <property type="evidence" value="ECO:0007669"/>
    <property type="project" value="UniProtKB-KW"/>
</dbReference>
<proteinExistence type="inferred from homology"/>
<sequence>MDNIEDIQEELSTQESQLTIAMQKLQEATIIHAKDNDETSKMAYERRKVEVNTLQSKISQLKKMMAEAVEVGRKSDQARDDPTGKEPDDEISAKSMLRYGNTIDVNTIDLDEPSGQTADWISIITYLIAFVDVILLKGLYMLTTRGRQTIKDNKGTRIRLKDDSSYIEVNGIRKPKHLYISLPNAQSSMRAEELTPGRYRTVICGLYPAQIKAKSMISPVMGVIGFPKLSKDWDKRINDFLKEDCPFLRPVAFQPFSLTDSGQGSNKDFFNERQHVLDGMKTSEADEIKKLITGKSCTCPDTISNPSSIWVFAGAPDRCPPTCVYIAGMAELGAFFSILQDMRNTIIASKTVGTAEERLKKKSSFYQSYLRRTQSMGVQLDQRIIILYMNSWGKEAVDHFHLGDDMDPELRATAQALIDQKVKEISNMDPLKL</sequence>
<evidence type="ECO:0000313" key="20">
    <source>
        <dbReference type="EMBL" id="ACI28511.1"/>
    </source>
</evidence>
<accession>B6DDK1</accession>
<evidence type="ECO:0000256" key="11">
    <source>
        <dbReference type="ARBA" id="ARBA00023054"/>
    </source>
</evidence>
<keyword evidence="9" id="KW-0946">Virion</keyword>
<evidence type="ECO:0000256" key="3">
    <source>
        <dbReference type="ARBA" id="ARBA00007687"/>
    </source>
</evidence>
<feature type="compositionally biased region" description="Basic and acidic residues" evidence="17">
    <location>
        <begin position="70"/>
        <end position="86"/>
    </location>
</feature>
<evidence type="ECO:0000256" key="9">
    <source>
        <dbReference type="ARBA" id="ARBA00022844"/>
    </source>
</evidence>
<evidence type="ECO:0000256" key="1">
    <source>
        <dbReference type="ARBA" id="ARBA00004328"/>
    </source>
</evidence>
<dbReference type="GO" id="GO:0004519">
    <property type="term" value="F:endonuclease activity"/>
    <property type="evidence" value="ECO:0007669"/>
    <property type="project" value="UniProtKB-KW"/>
</dbReference>
<dbReference type="EMBL" id="EU929072">
    <property type="protein sequence ID" value="ACI28511.1"/>
    <property type="molecule type" value="Viral_cRNA"/>
</dbReference>
<evidence type="ECO:0000313" key="19">
    <source>
        <dbReference type="EMBL" id="ACI28510.1"/>
    </source>
</evidence>
<evidence type="ECO:0000313" key="18">
    <source>
        <dbReference type="EMBL" id="ACI28509.1"/>
    </source>
</evidence>
<dbReference type="RefSeq" id="YP_009505459.1">
    <property type="nucleotide sequence ID" value="NC_038273.1"/>
</dbReference>
<evidence type="ECO:0000256" key="12">
    <source>
        <dbReference type="ARBA" id="ARBA00023086"/>
    </source>
</evidence>
<keyword evidence="10" id="KW-0694">RNA-binding</keyword>
<evidence type="ECO:0000256" key="5">
    <source>
        <dbReference type="ARBA" id="ARBA00022722"/>
    </source>
</evidence>
<dbReference type="Pfam" id="PF00846">
    <property type="entry name" value="Hanta_nucleocap"/>
    <property type="match status" value="1"/>
</dbReference>
<evidence type="ECO:0000313" key="21">
    <source>
        <dbReference type="Proteomes" id="UP000243436"/>
    </source>
</evidence>
<keyword evidence="5" id="KW-0540">Nuclease</keyword>
<keyword evidence="11" id="KW-0175">Coiled coil</keyword>
<keyword evidence="7" id="KW-0378">Hydrolase</keyword>
<dbReference type="GO" id="GO:0044177">
    <property type="term" value="C:host cell Golgi apparatus"/>
    <property type="evidence" value="ECO:0007669"/>
    <property type="project" value="UniProtKB-SubCell"/>
</dbReference>
<keyword evidence="14" id="KW-1035">Host cytoplasm</keyword>
<dbReference type="SMR" id="B6DDK1"/>
<reference evidence="18 21" key="1">
    <citation type="journal article" date="2008" name="Proc. Natl. Acad. Sci. U.S.A.">
        <title>Molecular phylogeny of a newfound hantavirus in the Japanese shrew mole (Urotrichus talpoides).</title>
        <authorList>
            <person name="Arai S."/>
            <person name="Ohdachi S.D."/>
            <person name="Asakawa M."/>
            <person name="Kang H.J."/>
            <person name="Mocz G."/>
            <person name="Arikawa J."/>
            <person name="Okabe N."/>
            <person name="Yanagihara R."/>
        </authorList>
    </citation>
    <scope>NUCLEOTIDE SEQUENCE</scope>
    <source>
        <strain evidence="18">H4</strain>
        <strain evidence="20 21">N10</strain>
        <strain evidence="19">N9</strain>
    </source>
</reference>
<keyword evidence="13" id="KW-0143">Chaperone</keyword>
<dbReference type="GeneID" id="37616289"/>
<evidence type="ECO:0000256" key="14">
    <source>
        <dbReference type="ARBA" id="ARBA00023200"/>
    </source>
</evidence>
<name>B6DDK1_9VIRU</name>
<comment type="subcellular location">
    <subcellularLocation>
        <location evidence="16">Host Golgi apparatus</location>
        <location evidence="16">Host cis-Golgi network</location>
    </subcellularLocation>
    <subcellularLocation>
        <location evidence="2">Host cytoplasm</location>
        <location evidence="2">Host perinuclear region</location>
    </subcellularLocation>
    <subcellularLocation>
        <location evidence="1">Virion</location>
    </subcellularLocation>
</comment>
<evidence type="ECO:0000256" key="4">
    <source>
        <dbReference type="ARBA" id="ARBA00014389"/>
    </source>
</evidence>
<dbReference type="KEGG" id="vg:37616289"/>
<feature type="region of interest" description="Disordered" evidence="17">
    <location>
        <begin position="70"/>
        <end position="91"/>
    </location>
</feature>
<dbReference type="EMBL" id="EU929070">
    <property type="protein sequence ID" value="ACI28509.1"/>
    <property type="molecule type" value="Viral_cRNA"/>
</dbReference>
<keyword evidence="6" id="KW-0255">Endonuclease</keyword>
<evidence type="ECO:0000256" key="16">
    <source>
        <dbReference type="ARBA" id="ARBA00033737"/>
    </source>
</evidence>